<name>A0ABV9XGV9_9ACTN</name>
<reference evidence="3" key="1">
    <citation type="journal article" date="2019" name="Int. J. Syst. Evol. Microbiol.">
        <title>The Global Catalogue of Microorganisms (GCM) 10K type strain sequencing project: providing services to taxonomists for standard genome sequencing and annotation.</title>
        <authorList>
            <consortium name="The Broad Institute Genomics Platform"/>
            <consortium name="The Broad Institute Genome Sequencing Center for Infectious Disease"/>
            <person name="Wu L."/>
            <person name="Ma J."/>
        </authorList>
    </citation>
    <scope>NUCLEOTIDE SEQUENCE [LARGE SCALE GENOMIC DNA]</scope>
    <source>
        <strain evidence="3">CGMCC 4.1648</strain>
    </source>
</reference>
<proteinExistence type="predicted"/>
<feature type="domain" description="DUF4097" evidence="1">
    <location>
        <begin position="56"/>
        <end position="249"/>
    </location>
</feature>
<dbReference type="EMBL" id="JBHSJD010000007">
    <property type="protein sequence ID" value="MFC5022792.1"/>
    <property type="molecule type" value="Genomic_DNA"/>
</dbReference>
<accession>A0ABV9XGV9</accession>
<evidence type="ECO:0000313" key="3">
    <source>
        <dbReference type="Proteomes" id="UP001595829"/>
    </source>
</evidence>
<comment type="caution">
    <text evidence="2">The sequence shown here is derived from an EMBL/GenBank/DDBJ whole genome shotgun (WGS) entry which is preliminary data.</text>
</comment>
<evidence type="ECO:0000259" key="1">
    <source>
        <dbReference type="Pfam" id="PF13349"/>
    </source>
</evidence>
<organism evidence="2 3">
    <name type="scientific">Streptomyces coeruleoprunus</name>
    <dbReference type="NCBI Taxonomy" id="285563"/>
    <lineage>
        <taxon>Bacteria</taxon>
        <taxon>Bacillati</taxon>
        <taxon>Actinomycetota</taxon>
        <taxon>Actinomycetes</taxon>
        <taxon>Kitasatosporales</taxon>
        <taxon>Streptomycetaceae</taxon>
        <taxon>Streptomyces</taxon>
    </lineage>
</organism>
<dbReference type="InterPro" id="IPR025164">
    <property type="entry name" value="Toastrack_DUF4097"/>
</dbReference>
<evidence type="ECO:0000313" key="2">
    <source>
        <dbReference type="EMBL" id="MFC5022792.1"/>
    </source>
</evidence>
<gene>
    <name evidence="2" type="ORF">ACFPM3_11690</name>
</gene>
<dbReference type="Proteomes" id="UP001595829">
    <property type="component" value="Unassembled WGS sequence"/>
</dbReference>
<keyword evidence="3" id="KW-1185">Reference proteome</keyword>
<dbReference type="Pfam" id="PF13349">
    <property type="entry name" value="DUF4097"/>
    <property type="match status" value="1"/>
</dbReference>
<dbReference type="RefSeq" id="WP_345690534.1">
    <property type="nucleotide sequence ID" value="NZ_BAABIT010000001.1"/>
</dbReference>
<sequence>MPEFDTPEPISATLEFDIGAVRIVAGKRTTTVVEIRPTDPAEENDVRVAQQTAVSCRDGRLLVKGPRKRSLFGRSGSIEVTVELPAGSDVLGNSPMADFLCEGRLGECRLKTSVGDFRVAEAAAVNLRTPHGTIAVDRVTGDAEITGGGRIDIGEIGGTAVVRNLNGDTTIGEITGELRASSSYGPISVGVAHAGVDAKSAHGGIRIGDVARGTVTLQTSAGDVEVGIRESTAAWLDVYSRIGSVRNSLGATEGPGDSTETVEVKARTSLGDILIHRAKPTH</sequence>
<protein>
    <submittedName>
        <fullName evidence="2">DUF4097 domain-containing protein</fullName>
    </submittedName>
</protein>